<evidence type="ECO:0000313" key="9">
    <source>
        <dbReference type="EMBL" id="MBB5725676.1"/>
    </source>
</evidence>
<keyword evidence="7" id="KW-0472">Membrane</keyword>
<keyword evidence="10" id="KW-0966">Cell projection</keyword>
<evidence type="ECO:0000259" key="8">
    <source>
        <dbReference type="Pfam" id="PF01052"/>
    </source>
</evidence>
<evidence type="ECO:0000256" key="1">
    <source>
        <dbReference type="ARBA" id="ARBA00004413"/>
    </source>
</evidence>
<evidence type="ECO:0000256" key="6">
    <source>
        <dbReference type="ARBA" id="ARBA00022779"/>
    </source>
</evidence>
<dbReference type="EMBL" id="JACHBT010000012">
    <property type="protein sequence ID" value="MBB6505362.1"/>
    <property type="molecule type" value="Genomic_DNA"/>
</dbReference>
<dbReference type="InterPro" id="IPR001543">
    <property type="entry name" value="FliN-like_C"/>
</dbReference>
<dbReference type="EMBL" id="JACIJN010000004">
    <property type="protein sequence ID" value="MBB5725676.1"/>
    <property type="molecule type" value="Genomic_DNA"/>
</dbReference>
<proteinExistence type="inferred from homology"/>
<evidence type="ECO:0000313" key="12">
    <source>
        <dbReference type="Proteomes" id="UP000560131"/>
    </source>
</evidence>
<sequence>MSVLEGIPVELSVVLGSAQIPIHQVLKMSRGAVIPLDCDQDAPTLVYVDDELVARGRVIVEDERMSLEIIEILPKSA</sequence>
<evidence type="ECO:0000313" key="10">
    <source>
        <dbReference type="EMBL" id="MBB6505362.1"/>
    </source>
</evidence>
<keyword evidence="10" id="KW-0969">Cilium</keyword>
<gene>
    <name evidence="10" type="ORF">F4693_002350</name>
    <name evidence="9" type="ORF">FHS97_001602</name>
</gene>
<dbReference type="AlphaFoldDB" id="A0A7X0JEV3"/>
<dbReference type="GO" id="GO:0009425">
    <property type="term" value="C:bacterial-type flagellum basal body"/>
    <property type="evidence" value="ECO:0007669"/>
    <property type="project" value="InterPro"/>
</dbReference>
<accession>A0A7X0JEV3</accession>
<dbReference type="PANTHER" id="PTHR43484">
    <property type="match status" value="1"/>
</dbReference>
<keyword evidence="4" id="KW-1003">Cell membrane</keyword>
<dbReference type="SUPFAM" id="SSF101801">
    <property type="entry name" value="Surface presentation of antigens (SPOA)"/>
    <property type="match status" value="1"/>
</dbReference>
<dbReference type="GO" id="GO:0006935">
    <property type="term" value="P:chemotaxis"/>
    <property type="evidence" value="ECO:0007669"/>
    <property type="project" value="UniProtKB-KW"/>
</dbReference>
<reference evidence="10 11" key="3">
    <citation type="submission" date="2020-08" db="EMBL/GenBank/DDBJ databases">
        <authorList>
            <person name="Partida-Martinez L."/>
            <person name="Huntemann M."/>
            <person name="Clum A."/>
            <person name="Wang J."/>
            <person name="Palaniappan K."/>
            <person name="Ritter S."/>
            <person name="Chen I.-M."/>
            <person name="Stamatis D."/>
            <person name="Reddy T."/>
            <person name="O'Malley R."/>
            <person name="Daum C."/>
            <person name="Shapiro N."/>
            <person name="Ivanova N."/>
            <person name="Kyrpides N."/>
            <person name="Woyke T."/>
        </authorList>
    </citation>
    <scope>NUCLEOTIDE SEQUENCE [LARGE SCALE GENOMIC DNA]</scope>
    <source>
        <strain evidence="10 11">AS3.13</strain>
    </source>
</reference>
<protein>
    <recommendedName>
        <fullName evidence="3">Flagellar motor switch protein FliN</fullName>
    </recommendedName>
</protein>
<dbReference type="Gene3D" id="2.30.330.10">
    <property type="entry name" value="SpoA-like"/>
    <property type="match status" value="1"/>
</dbReference>
<comment type="caution">
    <text evidence="10">The sequence shown here is derived from an EMBL/GenBank/DDBJ whole genome shotgun (WGS) entry which is preliminary data.</text>
</comment>
<name>A0A7X0JEV3_9SPHN</name>
<dbReference type="GO" id="GO:0071973">
    <property type="term" value="P:bacterial-type flagellum-dependent cell motility"/>
    <property type="evidence" value="ECO:0007669"/>
    <property type="project" value="InterPro"/>
</dbReference>
<dbReference type="PRINTS" id="PR00956">
    <property type="entry name" value="FLGMOTORFLIN"/>
</dbReference>
<dbReference type="Pfam" id="PF01052">
    <property type="entry name" value="FliMN_C"/>
    <property type="match status" value="1"/>
</dbReference>
<dbReference type="InterPro" id="IPR001172">
    <property type="entry name" value="FliN_T3SS_HrcQb"/>
</dbReference>
<evidence type="ECO:0000256" key="2">
    <source>
        <dbReference type="ARBA" id="ARBA00009226"/>
    </source>
</evidence>
<dbReference type="GO" id="GO:0003774">
    <property type="term" value="F:cytoskeletal motor activity"/>
    <property type="evidence" value="ECO:0007669"/>
    <property type="project" value="InterPro"/>
</dbReference>
<dbReference type="RefSeq" id="WP_184035522.1">
    <property type="nucleotide sequence ID" value="NZ_BAABAR010000004.1"/>
</dbReference>
<dbReference type="GO" id="GO:0005886">
    <property type="term" value="C:plasma membrane"/>
    <property type="evidence" value="ECO:0007669"/>
    <property type="project" value="UniProtKB-SubCell"/>
</dbReference>
<dbReference type="InterPro" id="IPR051469">
    <property type="entry name" value="FliN/MopA/SpaO"/>
</dbReference>
<feature type="domain" description="Flagellar motor switch protein FliN-like C-terminal" evidence="8">
    <location>
        <begin position="4"/>
        <end position="73"/>
    </location>
</feature>
<reference evidence="9 12" key="1">
    <citation type="submission" date="2020-08" db="EMBL/GenBank/DDBJ databases">
        <title>Genomic Encyclopedia of Type Strains, Phase IV (KMG-IV): sequencing the most valuable type-strain genomes for metagenomic binning, comparative biology and taxonomic classification.</title>
        <authorList>
            <person name="Goeker M."/>
        </authorList>
    </citation>
    <scope>NUCLEOTIDE SEQUENCE [LARGE SCALE GENOMIC DNA]</scope>
    <source>
        <strain evidence="9 12">DSM 101535</strain>
    </source>
</reference>
<dbReference type="Proteomes" id="UP000560131">
    <property type="component" value="Unassembled WGS sequence"/>
</dbReference>
<keyword evidence="5" id="KW-0145">Chemotaxis</keyword>
<dbReference type="Proteomes" id="UP000522313">
    <property type="component" value="Unassembled WGS sequence"/>
</dbReference>
<evidence type="ECO:0000256" key="3">
    <source>
        <dbReference type="ARBA" id="ARBA00021897"/>
    </source>
</evidence>
<keyword evidence="6" id="KW-0283">Flagellar rotation</keyword>
<keyword evidence="10" id="KW-0282">Flagellum</keyword>
<evidence type="ECO:0000313" key="11">
    <source>
        <dbReference type="Proteomes" id="UP000522313"/>
    </source>
</evidence>
<organism evidence="10 11">
    <name type="scientific">Sphingomonas endophytica</name>
    <dbReference type="NCBI Taxonomy" id="869719"/>
    <lineage>
        <taxon>Bacteria</taxon>
        <taxon>Pseudomonadati</taxon>
        <taxon>Pseudomonadota</taxon>
        <taxon>Alphaproteobacteria</taxon>
        <taxon>Sphingomonadales</taxon>
        <taxon>Sphingomonadaceae</taxon>
        <taxon>Sphingomonas</taxon>
    </lineage>
</organism>
<comment type="subcellular location">
    <subcellularLocation>
        <location evidence="1">Cell membrane</location>
        <topology evidence="1">Peripheral membrane protein</topology>
        <orientation evidence="1">Cytoplasmic side</orientation>
    </subcellularLocation>
</comment>
<dbReference type="PANTHER" id="PTHR43484:SF1">
    <property type="entry name" value="FLAGELLAR MOTOR SWITCH PROTEIN FLIN"/>
    <property type="match status" value="1"/>
</dbReference>
<evidence type="ECO:0000256" key="4">
    <source>
        <dbReference type="ARBA" id="ARBA00022475"/>
    </source>
</evidence>
<reference evidence="10 11" key="2">
    <citation type="submission" date="2020-08" db="EMBL/GenBank/DDBJ databases">
        <title>The Agave Microbiome: Exploring the role of microbial communities in plant adaptations to desert environments.</title>
        <authorList>
            <person name="Partida-Martinez L.P."/>
        </authorList>
    </citation>
    <scope>NUCLEOTIDE SEQUENCE [LARGE SCALE GENOMIC DNA]</scope>
    <source>
        <strain evidence="10 11">AS3.13</strain>
    </source>
</reference>
<evidence type="ECO:0000256" key="7">
    <source>
        <dbReference type="ARBA" id="ARBA00023136"/>
    </source>
</evidence>
<evidence type="ECO:0000256" key="5">
    <source>
        <dbReference type="ARBA" id="ARBA00022500"/>
    </source>
</evidence>
<comment type="similarity">
    <text evidence="2">Belongs to the FliN/MopA/SpaO family.</text>
</comment>
<keyword evidence="12" id="KW-1185">Reference proteome</keyword>
<dbReference type="InterPro" id="IPR036429">
    <property type="entry name" value="SpoA-like_sf"/>
</dbReference>